<accession>E5R3Q2</accession>
<feature type="compositionally biased region" description="Basic and acidic residues" evidence="1">
    <location>
        <begin position="12"/>
        <end position="23"/>
    </location>
</feature>
<dbReference type="EMBL" id="DS989822">
    <property type="protein sequence ID" value="EFQ97176.1"/>
    <property type="molecule type" value="Genomic_DNA"/>
</dbReference>
<evidence type="ECO:0000256" key="1">
    <source>
        <dbReference type="SAM" id="MobiDB-lite"/>
    </source>
</evidence>
<feature type="region of interest" description="Disordered" evidence="1">
    <location>
        <begin position="1"/>
        <end position="27"/>
    </location>
</feature>
<sequence>MTRGRSTKLKHAVHDQQDPDFPRRSKPTLSTHAALLHQLRERETAIFSPLAEFVWGTRIQAFMPRSRLDRQTPIWPPRAPLPPEVPPPSAKVLWRRKYRAPSASSPLLRPARSGMRPESPEPLDQAHGEPWHQAPLRRSKMLQSEGRW</sequence>
<proteinExistence type="predicted"/>
<dbReference type="VEuPathDB" id="FungiDB:MGYG_08885"/>
<dbReference type="AlphaFoldDB" id="E5R3Q2"/>
<name>E5R3Q2_ARTGP</name>
<keyword evidence="3" id="KW-1185">Reference proteome</keyword>
<reference evidence="3" key="1">
    <citation type="journal article" date="2012" name="MBio">
        <title>Comparative genome analysis of Trichophyton rubrum and related dermatophytes reveals candidate genes involved in infection.</title>
        <authorList>
            <person name="Martinez D.A."/>
            <person name="Oliver B.G."/>
            <person name="Graeser Y."/>
            <person name="Goldberg J.M."/>
            <person name="Li W."/>
            <person name="Martinez-Rossi N.M."/>
            <person name="Monod M."/>
            <person name="Shelest E."/>
            <person name="Barton R.C."/>
            <person name="Birch E."/>
            <person name="Brakhage A.A."/>
            <person name="Chen Z."/>
            <person name="Gurr S.J."/>
            <person name="Heiman D."/>
            <person name="Heitman J."/>
            <person name="Kosti I."/>
            <person name="Rossi A."/>
            <person name="Saif S."/>
            <person name="Samalova M."/>
            <person name="Saunders C.W."/>
            <person name="Shea T."/>
            <person name="Summerbell R.C."/>
            <person name="Xu J."/>
            <person name="Young S."/>
            <person name="Zeng Q."/>
            <person name="Birren B.W."/>
            <person name="Cuomo C.A."/>
            <person name="White T.C."/>
        </authorList>
    </citation>
    <scope>NUCLEOTIDE SEQUENCE [LARGE SCALE GENOMIC DNA]</scope>
    <source>
        <strain evidence="3">ATCC MYA-4604 / CBS 118893</strain>
    </source>
</reference>
<dbReference type="HOGENOM" id="CLU_1758365_0_0_1"/>
<organism evidence="3">
    <name type="scientific">Arthroderma gypseum (strain ATCC MYA-4604 / CBS 118893)</name>
    <name type="common">Microsporum gypseum</name>
    <dbReference type="NCBI Taxonomy" id="535722"/>
    <lineage>
        <taxon>Eukaryota</taxon>
        <taxon>Fungi</taxon>
        <taxon>Dikarya</taxon>
        <taxon>Ascomycota</taxon>
        <taxon>Pezizomycotina</taxon>
        <taxon>Eurotiomycetes</taxon>
        <taxon>Eurotiomycetidae</taxon>
        <taxon>Onygenales</taxon>
        <taxon>Arthrodermataceae</taxon>
        <taxon>Nannizzia</taxon>
    </lineage>
</organism>
<dbReference type="InParanoid" id="E5R3Q2"/>
<evidence type="ECO:0000313" key="3">
    <source>
        <dbReference type="Proteomes" id="UP000002669"/>
    </source>
</evidence>
<evidence type="ECO:0000313" key="2">
    <source>
        <dbReference type="EMBL" id="EFQ97176.1"/>
    </source>
</evidence>
<protein>
    <submittedName>
        <fullName evidence="2">Uncharacterized protein</fullName>
    </submittedName>
</protein>
<dbReference type="Proteomes" id="UP000002669">
    <property type="component" value="Unassembled WGS sequence"/>
</dbReference>
<feature type="compositionally biased region" description="Basic residues" evidence="1">
    <location>
        <begin position="1"/>
        <end position="11"/>
    </location>
</feature>
<dbReference type="GeneID" id="10031440"/>
<dbReference type="RefSeq" id="XP_003176128.1">
    <property type="nucleotide sequence ID" value="XM_003176080.1"/>
</dbReference>
<dbReference type="eggNOG" id="ENOG502RQ66">
    <property type="taxonomic scope" value="Eukaryota"/>
</dbReference>
<feature type="region of interest" description="Disordered" evidence="1">
    <location>
        <begin position="100"/>
        <end position="148"/>
    </location>
</feature>
<gene>
    <name evidence="2" type="ORF">MGYG_08885</name>
</gene>